<feature type="domain" description="Cytochrome c" evidence="7">
    <location>
        <begin position="573"/>
        <end position="663"/>
    </location>
</feature>
<accession>A0ABT3RD27</accession>
<dbReference type="EMBL" id="JAPFQO010000003">
    <property type="protein sequence ID" value="MCX2739739.1"/>
    <property type="molecule type" value="Genomic_DNA"/>
</dbReference>
<evidence type="ECO:0000259" key="7">
    <source>
        <dbReference type="PROSITE" id="PS51007"/>
    </source>
</evidence>
<dbReference type="InterPro" id="IPR036909">
    <property type="entry name" value="Cyt_c-like_dom_sf"/>
</dbReference>
<evidence type="ECO:0000313" key="8">
    <source>
        <dbReference type="EMBL" id="MCX2739739.1"/>
    </source>
</evidence>
<evidence type="ECO:0000256" key="6">
    <source>
        <dbReference type="SAM" id="SignalP"/>
    </source>
</evidence>
<dbReference type="PANTHER" id="PTHR33546:SF1">
    <property type="entry name" value="LARGE, MULTIFUNCTIONAL SECRETED PROTEIN"/>
    <property type="match status" value="1"/>
</dbReference>
<feature type="signal peptide" evidence="6">
    <location>
        <begin position="1"/>
        <end position="32"/>
    </location>
</feature>
<protein>
    <recommendedName>
        <fullName evidence="7">Cytochrome c domain-containing protein</fullName>
    </recommendedName>
</protein>
<name>A0ABT3RD27_9BACT</name>
<dbReference type="PANTHER" id="PTHR33546">
    <property type="entry name" value="LARGE, MULTIFUNCTIONAL SECRETED PROTEIN-RELATED"/>
    <property type="match status" value="1"/>
</dbReference>
<dbReference type="Gene3D" id="2.120.10.30">
    <property type="entry name" value="TolB, C-terminal domain"/>
    <property type="match status" value="1"/>
</dbReference>
<keyword evidence="2 4" id="KW-0479">Metal-binding</keyword>
<evidence type="ECO:0000256" key="2">
    <source>
        <dbReference type="ARBA" id="ARBA00022723"/>
    </source>
</evidence>
<sequence length="671" mass="73877">MNYTDRKSYRKAISSFLLTAATIAGFSAPALAQESPMEEDYFRIMGVSSPEGALLEVGGLTVLPSGDLGISTRRGDVYIVENPTSQRPYFRKFATGLHEILGLAYKDGALYAAQRGELTKLVDTDMDGKADKYKTVYAWPISGHYHEYSFGPKIAPDGSFFVTGNVAFGDEEWWRGESRVPWRGWTMKISEDGKMEPWATGMRSPAGPGVIDGELFYTDNQGDWMGSGGLWHVTKGSFTGHPAGLRWSNMPNSPVKTTEEQLFAQVDQRKVRGENGRYIKPENVVDEEFKMLYEVKEAIPELRLPAVWLPHGILGVSNSEPIKIPEENFGPFGGQVLVGDQGMSLISRVFLEKVNGEFQGAAFLFRTGFQSGVLRMAWAKDGSLFVGETNRGWGSAGDANQGLQRLVWNNRVPFEMRAVRAMPDGFEIEFTKPVDKKSAENPESYSVSSFIYKYHPVYGSPPVNTEECTVKGVKVSEDGMKARIVVDNLRRYYIHNITLGGVRERDNSHSLVHPTAYYTLNNIPEGQKLSLSELSTKSTAAATTKKATGAKKATTSKRAATAKPATKKATASATAKSAAPTYNEVKGLLAKYTCLACHTTDKRQVGPAYVDVAKRGYTPEKIVELIHNPEPENWPDYATEMPPMPQVPKEDALKIAKWINSLAPAGKGASK</sequence>
<keyword evidence="6" id="KW-0732">Signal</keyword>
<evidence type="ECO:0000313" key="9">
    <source>
        <dbReference type="Proteomes" id="UP001207228"/>
    </source>
</evidence>
<dbReference type="SUPFAM" id="SSF46626">
    <property type="entry name" value="Cytochrome c"/>
    <property type="match status" value="1"/>
</dbReference>
<organism evidence="8 9">
    <name type="scientific">Pontibacter anaerobius</name>
    <dbReference type="NCBI Taxonomy" id="2993940"/>
    <lineage>
        <taxon>Bacteria</taxon>
        <taxon>Pseudomonadati</taxon>
        <taxon>Bacteroidota</taxon>
        <taxon>Cytophagia</taxon>
        <taxon>Cytophagales</taxon>
        <taxon>Hymenobacteraceae</taxon>
        <taxon>Pontibacter</taxon>
    </lineage>
</organism>
<dbReference type="PROSITE" id="PS51007">
    <property type="entry name" value="CYTC"/>
    <property type="match status" value="1"/>
</dbReference>
<dbReference type="InterPro" id="IPR009056">
    <property type="entry name" value="Cyt_c-like_dom"/>
</dbReference>
<dbReference type="RefSeq" id="WP_266051798.1">
    <property type="nucleotide sequence ID" value="NZ_JAPFQO010000003.1"/>
</dbReference>
<feature type="region of interest" description="Disordered" evidence="5">
    <location>
        <begin position="542"/>
        <end position="577"/>
    </location>
</feature>
<dbReference type="InterPro" id="IPR011042">
    <property type="entry name" value="6-blade_b-propeller_TolB-like"/>
</dbReference>
<dbReference type="Proteomes" id="UP001207228">
    <property type="component" value="Unassembled WGS sequence"/>
</dbReference>
<evidence type="ECO:0000256" key="5">
    <source>
        <dbReference type="SAM" id="MobiDB-lite"/>
    </source>
</evidence>
<comment type="caution">
    <text evidence="8">The sequence shown here is derived from an EMBL/GenBank/DDBJ whole genome shotgun (WGS) entry which is preliminary data.</text>
</comment>
<dbReference type="InterPro" id="IPR011041">
    <property type="entry name" value="Quinoprot_gluc/sorb_DH_b-prop"/>
</dbReference>
<keyword evidence="1 4" id="KW-0349">Heme</keyword>
<keyword evidence="9" id="KW-1185">Reference proteome</keyword>
<gene>
    <name evidence="8" type="ORF">OO017_07270</name>
</gene>
<reference evidence="8 9" key="1">
    <citation type="submission" date="2022-11" db="EMBL/GenBank/DDBJ databases">
        <title>The characterization of three novel Bacteroidetes species and genomic analysis of their roles in tidal elemental geochemical cycles.</title>
        <authorList>
            <person name="Ma K.-J."/>
        </authorList>
    </citation>
    <scope>NUCLEOTIDE SEQUENCE [LARGE SCALE GENOMIC DNA]</scope>
    <source>
        <strain evidence="8 9">M82</strain>
    </source>
</reference>
<evidence type="ECO:0000256" key="1">
    <source>
        <dbReference type="ARBA" id="ARBA00022617"/>
    </source>
</evidence>
<evidence type="ECO:0000256" key="4">
    <source>
        <dbReference type="PROSITE-ProRule" id="PRU00433"/>
    </source>
</evidence>
<feature type="chain" id="PRO_5045367779" description="Cytochrome c domain-containing protein" evidence="6">
    <location>
        <begin position="33"/>
        <end position="671"/>
    </location>
</feature>
<evidence type="ECO:0000256" key="3">
    <source>
        <dbReference type="ARBA" id="ARBA00023004"/>
    </source>
</evidence>
<dbReference type="SUPFAM" id="SSF50952">
    <property type="entry name" value="Soluble quinoprotein glucose dehydrogenase"/>
    <property type="match status" value="1"/>
</dbReference>
<keyword evidence="3 4" id="KW-0408">Iron</keyword>
<proteinExistence type="predicted"/>
<dbReference type="Gene3D" id="1.10.760.10">
    <property type="entry name" value="Cytochrome c-like domain"/>
    <property type="match status" value="1"/>
</dbReference>